<organism evidence="1 2">
    <name type="scientific">Pseudomonas shahriarae</name>
    <dbReference type="NCBI Taxonomy" id="2745512"/>
    <lineage>
        <taxon>Bacteria</taxon>
        <taxon>Pseudomonadati</taxon>
        <taxon>Pseudomonadota</taxon>
        <taxon>Gammaproteobacteria</taxon>
        <taxon>Pseudomonadales</taxon>
        <taxon>Pseudomonadaceae</taxon>
        <taxon>Pseudomonas</taxon>
    </lineage>
</organism>
<protein>
    <submittedName>
        <fullName evidence="1">CesT family type III secretion system chaperone</fullName>
    </submittedName>
</protein>
<evidence type="ECO:0000313" key="2">
    <source>
        <dbReference type="Proteomes" id="UP001148189"/>
    </source>
</evidence>
<name>A0ABT5NGF5_9PSED</name>
<reference evidence="1" key="1">
    <citation type="submission" date="2022-05" db="EMBL/GenBank/DDBJ databases">
        <title>Novel Pseudomonas spp. Isolated from a Rainbow Trout Aquaculture Facility.</title>
        <authorList>
            <person name="Testerman T."/>
            <person name="Graf J."/>
        </authorList>
    </citation>
    <scope>NUCLEOTIDE SEQUENCE</scope>
    <source>
        <strain evidence="1">ID1050</strain>
    </source>
</reference>
<dbReference type="RefSeq" id="WP_057437726.1">
    <property type="nucleotide sequence ID" value="NZ_CP077085.1"/>
</dbReference>
<proteinExistence type="predicted"/>
<dbReference type="Gene3D" id="3.30.1460.10">
    <property type="match status" value="1"/>
</dbReference>
<dbReference type="Pfam" id="PF05932">
    <property type="entry name" value="CesT"/>
    <property type="match status" value="1"/>
</dbReference>
<comment type="caution">
    <text evidence="1">The sequence shown here is derived from an EMBL/GenBank/DDBJ whole genome shotgun (WGS) entry which is preliminary data.</text>
</comment>
<gene>
    <name evidence="1" type="ORF">M5G21_20420</name>
</gene>
<dbReference type="Proteomes" id="UP001148189">
    <property type="component" value="Unassembled WGS sequence"/>
</dbReference>
<dbReference type="GeneID" id="97823765"/>
<evidence type="ECO:0000313" key="1">
    <source>
        <dbReference type="EMBL" id="MDD0987329.1"/>
    </source>
</evidence>
<accession>A0ABT5NGF5</accession>
<dbReference type="EMBL" id="JAMDHD010000031">
    <property type="protein sequence ID" value="MDD0987329.1"/>
    <property type="molecule type" value="Genomic_DNA"/>
</dbReference>
<keyword evidence="2" id="KW-1185">Reference proteome</keyword>
<dbReference type="SUPFAM" id="SSF69635">
    <property type="entry name" value="Type III secretory system chaperone-like"/>
    <property type="match status" value="1"/>
</dbReference>
<sequence length="130" mass="14886">MDALIARWMNDQTEHISLMEGNDEIVLRRSGPVLLLSVQLTQERPDKSTLQNWMRLGRASLNHFQGALAQSPESGALWLRQQLISGCSPEQLCNTLETLLNQRDTWRAMIKRLAKPNLKHKPLSLRSLPY</sequence>
<dbReference type="InterPro" id="IPR010261">
    <property type="entry name" value="Tir_chaperone"/>
</dbReference>